<dbReference type="EMBL" id="AP013035">
    <property type="protein sequence ID" value="BAT71176.1"/>
    <property type="molecule type" value="Genomic_DNA"/>
</dbReference>
<dbReference type="InterPro" id="IPR056798">
    <property type="entry name" value="ADH_Fe_C"/>
</dbReference>
<dbReference type="Pfam" id="PF00465">
    <property type="entry name" value="Fe-ADH"/>
    <property type="match status" value="1"/>
</dbReference>
<feature type="domain" description="Alcohol dehydrogenase iron-type/glycerol dehydrogenase GldA" evidence="3">
    <location>
        <begin position="7"/>
        <end position="172"/>
    </location>
</feature>
<dbReference type="RefSeq" id="WP_068549097.1">
    <property type="nucleotide sequence ID" value="NZ_AP013035.1"/>
</dbReference>
<accession>A0A0S3QS69</accession>
<sequence>MWRWANPVEIHFGEGIFENLPQFLPPGRILVVTGRNSVKATGVIERLGVLIKDREWKHYDDIEPEPTYEVAQRLVDFVRDYRPDVVVAIGGGSVLDVSKLSAAMRDNPGEVRDLIGVKEPFERKGAFIVAVPTTSGSGSEVTPFCVIMDRERKKKAPVTSRFCYPDVALDDPKLTYSCPKQVTVNAGVDALSHCIEAFLSKRANPITERFSLEGIKLCFRYLKNAVENDALARNKMMLASLYGGLAISNAGAGLVHQLGHSLTFLRGYPHGYTMGLFLVPVLEFYGESIRDRLNVLEGYLGLRHFVAFLARFLRELGIPEVSQLQLTEEEREAAVNFVLSRKSIFEVLPVKVTREDIENLLGG</sequence>
<dbReference type="InterPro" id="IPR039697">
    <property type="entry name" value="Alcohol_dehydrogenase_Fe"/>
</dbReference>
<gene>
    <name evidence="5" type="ORF">TST_0368</name>
</gene>
<name>A0A0S3QS69_THET7</name>
<dbReference type="GO" id="GO:0004022">
    <property type="term" value="F:alcohol dehydrogenase (NAD+) activity"/>
    <property type="evidence" value="ECO:0007669"/>
    <property type="project" value="TreeGrafter"/>
</dbReference>
<evidence type="ECO:0000256" key="2">
    <source>
        <dbReference type="ARBA" id="ARBA00023002"/>
    </source>
</evidence>
<dbReference type="InterPro" id="IPR001670">
    <property type="entry name" value="ADH_Fe/GldA"/>
</dbReference>
<dbReference type="KEGG" id="ttk:TST_0368"/>
<evidence type="ECO:0000259" key="3">
    <source>
        <dbReference type="Pfam" id="PF00465"/>
    </source>
</evidence>
<evidence type="ECO:0000313" key="6">
    <source>
        <dbReference type="Proteomes" id="UP000063234"/>
    </source>
</evidence>
<proteinExistence type="inferred from homology"/>
<dbReference type="PANTHER" id="PTHR11496:SF103">
    <property type="entry name" value="DEHYDROGENASE, PUTATIVE-RELATED"/>
    <property type="match status" value="1"/>
</dbReference>
<dbReference type="AlphaFoldDB" id="A0A0S3QS69"/>
<protein>
    <submittedName>
        <fullName evidence="5">Iron-containing alcohol dehydrogenase</fullName>
    </submittedName>
</protein>
<comment type="similarity">
    <text evidence="1">Belongs to the iron-containing alcohol dehydrogenase family.</text>
</comment>
<dbReference type="Proteomes" id="UP000063234">
    <property type="component" value="Chromosome"/>
</dbReference>
<keyword evidence="2" id="KW-0560">Oxidoreductase</keyword>
<dbReference type="STRING" id="1298851.TST_0368"/>
<dbReference type="GO" id="GO:0046872">
    <property type="term" value="F:metal ion binding"/>
    <property type="evidence" value="ECO:0007669"/>
    <property type="project" value="InterPro"/>
</dbReference>
<evidence type="ECO:0000256" key="1">
    <source>
        <dbReference type="ARBA" id="ARBA00007358"/>
    </source>
</evidence>
<dbReference type="SUPFAM" id="SSF56796">
    <property type="entry name" value="Dehydroquinate synthase-like"/>
    <property type="match status" value="1"/>
</dbReference>
<reference evidence="6" key="1">
    <citation type="journal article" date="2018" name="Science">
        <title>A primordial and reversible TCA cycle in a facultatively chemolithoautotrophic thermophile.</title>
        <authorList>
            <person name="Nunoura T."/>
            <person name="Chikaraishi Y."/>
            <person name="Izaki R."/>
            <person name="Suwa T."/>
            <person name="Sato T."/>
            <person name="Harada T."/>
            <person name="Mori K."/>
            <person name="Kato Y."/>
            <person name="Miyazaki M."/>
            <person name="Shimamura S."/>
            <person name="Yanagawa K."/>
            <person name="Shuto A."/>
            <person name="Ohkouchi N."/>
            <person name="Fujita N."/>
            <person name="Takaki Y."/>
            <person name="Atomi H."/>
            <person name="Takai K."/>
        </authorList>
    </citation>
    <scope>NUCLEOTIDE SEQUENCE [LARGE SCALE GENOMIC DNA]</scope>
    <source>
        <strain evidence="6">DSM 17441 / JCM 13301 / NBRC 103674 / ABI70S6</strain>
    </source>
</reference>
<dbReference type="Gene3D" id="1.20.1090.10">
    <property type="entry name" value="Dehydroquinate synthase-like - alpha domain"/>
    <property type="match status" value="1"/>
</dbReference>
<evidence type="ECO:0000313" key="5">
    <source>
        <dbReference type="EMBL" id="BAT71176.1"/>
    </source>
</evidence>
<dbReference type="PANTHER" id="PTHR11496">
    <property type="entry name" value="ALCOHOL DEHYDROGENASE"/>
    <property type="match status" value="1"/>
</dbReference>
<organism evidence="5 6">
    <name type="scientific">Thermosulfidibacter takaii (strain DSM 17441 / JCM 13301 / NBRC 103674 / ABI70S6)</name>
    <dbReference type="NCBI Taxonomy" id="1298851"/>
    <lineage>
        <taxon>Bacteria</taxon>
        <taxon>Pseudomonadati</taxon>
        <taxon>Thermosulfidibacterota</taxon>
        <taxon>Thermosulfidibacteria</taxon>
        <taxon>Thermosulfidibacterales</taxon>
        <taxon>Thermosulfidibacteraceae</taxon>
    </lineage>
</organism>
<dbReference type="FunFam" id="3.40.50.1970:FF:000003">
    <property type="entry name" value="Alcohol dehydrogenase, iron-containing"/>
    <property type="match status" value="1"/>
</dbReference>
<dbReference type="CDD" id="cd08551">
    <property type="entry name" value="Fe-ADH"/>
    <property type="match status" value="1"/>
</dbReference>
<keyword evidence="6" id="KW-1185">Reference proteome</keyword>
<dbReference type="Gene3D" id="3.40.50.1970">
    <property type="match status" value="1"/>
</dbReference>
<dbReference type="OrthoDB" id="9804734at2"/>
<evidence type="ECO:0000259" key="4">
    <source>
        <dbReference type="Pfam" id="PF25137"/>
    </source>
</evidence>
<dbReference type="Pfam" id="PF25137">
    <property type="entry name" value="ADH_Fe_C"/>
    <property type="match status" value="1"/>
</dbReference>
<feature type="domain" description="Fe-containing alcohol dehydrogenase-like C-terminal" evidence="4">
    <location>
        <begin position="183"/>
        <end position="361"/>
    </location>
</feature>